<organism evidence="10 11">
    <name type="scientific">Thiohalobacter thiocyanaticus</name>
    <dbReference type="NCBI Taxonomy" id="585455"/>
    <lineage>
        <taxon>Bacteria</taxon>
        <taxon>Pseudomonadati</taxon>
        <taxon>Pseudomonadota</taxon>
        <taxon>Gammaproteobacteria</taxon>
        <taxon>Thiohalobacterales</taxon>
        <taxon>Thiohalobacteraceae</taxon>
        <taxon>Thiohalobacter</taxon>
    </lineage>
</organism>
<keyword evidence="2 6" id="KW-0963">Cytoplasm</keyword>
<gene>
    <name evidence="10" type="ORF">FOKN1_1089</name>
</gene>
<evidence type="ECO:0000256" key="2">
    <source>
        <dbReference type="ARBA" id="ARBA00022490"/>
    </source>
</evidence>
<dbReference type="Pfam" id="PF01709">
    <property type="entry name" value="Transcrip_reg"/>
    <property type="match status" value="1"/>
</dbReference>
<sequence>MAGHSKWANIKHKKAANDKKRGKVWTKLIREITVAAREGRTSDPGTHPRLRLAVDKALGANIPKDTIEKACKRGAGELDDGASYEEVRYEGYGPGGVAIMVDCLTDNRNRTVSEVRHAFTKLGGNLGTDGSVAYLFNKTGVISFYENVDEDAVMEAALEAEADDVVTNEDGSIEVLTSPEEYQRVKDAIEAAGLAPDNAEVTMRPETLSAVDADTAETVLRMIDMLDDLDDVQEVYTNADFPDEVLDRLAS</sequence>
<dbReference type="GO" id="GO:0003677">
    <property type="term" value="F:DNA binding"/>
    <property type="evidence" value="ECO:0007669"/>
    <property type="project" value="UniProtKB-UniRule"/>
</dbReference>
<dbReference type="HAMAP" id="MF_00693">
    <property type="entry name" value="Transcrip_reg_TACO1"/>
    <property type="match status" value="1"/>
</dbReference>
<dbReference type="InterPro" id="IPR026564">
    <property type="entry name" value="Transcrip_reg_TACO1-like_dom3"/>
</dbReference>
<dbReference type="RefSeq" id="WP_096365476.1">
    <property type="nucleotide sequence ID" value="NZ_AP018052.1"/>
</dbReference>
<dbReference type="Proteomes" id="UP000218765">
    <property type="component" value="Chromosome"/>
</dbReference>
<comment type="subcellular location">
    <subcellularLocation>
        <location evidence="6">Cytoplasm</location>
    </subcellularLocation>
</comment>
<dbReference type="NCBIfam" id="TIGR01033">
    <property type="entry name" value="YebC/PmpR family DNA-binding transcriptional regulator"/>
    <property type="match status" value="1"/>
</dbReference>
<evidence type="ECO:0000256" key="4">
    <source>
        <dbReference type="ARBA" id="ARBA00023125"/>
    </source>
</evidence>
<keyword evidence="5 6" id="KW-0804">Transcription</keyword>
<dbReference type="Gene3D" id="1.10.10.200">
    <property type="match status" value="1"/>
</dbReference>
<dbReference type="Gene3D" id="3.30.70.980">
    <property type="match status" value="2"/>
</dbReference>
<keyword evidence="3 6" id="KW-0805">Transcription regulation</keyword>
<dbReference type="InterPro" id="IPR017856">
    <property type="entry name" value="Integrase-like_N"/>
</dbReference>
<reference evidence="10 11" key="1">
    <citation type="submission" date="2017-05" db="EMBL/GenBank/DDBJ databases">
        <title>Thiocyanate degradation by Thiohalobacter thiocyanaticus FOKN1.</title>
        <authorList>
            <person name="Oshiki M."/>
            <person name="Fukushima T."/>
            <person name="Kawano S."/>
            <person name="Nakagawa J."/>
        </authorList>
    </citation>
    <scope>NUCLEOTIDE SEQUENCE [LARGE SCALE GENOMIC DNA]</scope>
    <source>
        <strain evidence="10 11">FOKN1</strain>
    </source>
</reference>
<dbReference type="GO" id="GO:0006355">
    <property type="term" value="P:regulation of DNA-templated transcription"/>
    <property type="evidence" value="ECO:0007669"/>
    <property type="project" value="UniProtKB-UniRule"/>
</dbReference>
<dbReference type="InterPro" id="IPR048300">
    <property type="entry name" value="TACO1_YebC-like_2nd/3rd_dom"/>
</dbReference>
<dbReference type="EMBL" id="AP018052">
    <property type="protein sequence ID" value="BAZ93489.1"/>
    <property type="molecule type" value="Genomic_DNA"/>
</dbReference>
<keyword evidence="4 6" id="KW-0238">DNA-binding</keyword>
<dbReference type="KEGG" id="ttc:FOKN1_1089"/>
<dbReference type="InterPro" id="IPR049083">
    <property type="entry name" value="TACO1_YebC_N"/>
</dbReference>
<feature type="compositionally biased region" description="Basic residues" evidence="7">
    <location>
        <begin position="9"/>
        <end position="21"/>
    </location>
</feature>
<keyword evidence="11" id="KW-1185">Reference proteome</keyword>
<dbReference type="SUPFAM" id="SSF75625">
    <property type="entry name" value="YebC-like"/>
    <property type="match status" value="1"/>
</dbReference>
<evidence type="ECO:0000259" key="8">
    <source>
        <dbReference type="Pfam" id="PF01709"/>
    </source>
</evidence>
<dbReference type="Pfam" id="PF20772">
    <property type="entry name" value="TACO1_YebC_N"/>
    <property type="match status" value="1"/>
</dbReference>
<feature type="domain" description="TACO1/YebC-like second and third" evidence="8">
    <location>
        <begin position="84"/>
        <end position="239"/>
    </location>
</feature>
<dbReference type="FunFam" id="1.10.10.200:FF:000002">
    <property type="entry name" value="Probable transcriptional regulatory protein CLM62_37755"/>
    <property type="match status" value="1"/>
</dbReference>
<dbReference type="OrthoDB" id="9781053at2"/>
<evidence type="ECO:0000256" key="6">
    <source>
        <dbReference type="HAMAP-Rule" id="MF_00693"/>
    </source>
</evidence>
<protein>
    <recommendedName>
        <fullName evidence="6">Probable transcriptional regulatory protein FOKN1_1089</fullName>
    </recommendedName>
</protein>
<dbReference type="PANTHER" id="PTHR12532:SF6">
    <property type="entry name" value="TRANSCRIPTIONAL REGULATORY PROTEIN YEBC-RELATED"/>
    <property type="match status" value="1"/>
</dbReference>
<comment type="similarity">
    <text evidence="1 6">Belongs to the TACO1 family.</text>
</comment>
<name>A0A1Z4VPE1_9GAMM</name>
<evidence type="ECO:0000259" key="9">
    <source>
        <dbReference type="Pfam" id="PF20772"/>
    </source>
</evidence>
<evidence type="ECO:0000256" key="7">
    <source>
        <dbReference type="SAM" id="MobiDB-lite"/>
    </source>
</evidence>
<dbReference type="PANTHER" id="PTHR12532">
    <property type="entry name" value="TRANSLATIONAL ACTIVATOR OF CYTOCHROME C OXIDASE 1"/>
    <property type="match status" value="1"/>
</dbReference>
<feature type="region of interest" description="Disordered" evidence="7">
    <location>
        <begin position="1"/>
        <end position="21"/>
    </location>
</feature>
<evidence type="ECO:0000313" key="11">
    <source>
        <dbReference type="Proteomes" id="UP000218765"/>
    </source>
</evidence>
<evidence type="ECO:0000313" key="10">
    <source>
        <dbReference type="EMBL" id="BAZ93489.1"/>
    </source>
</evidence>
<evidence type="ECO:0000256" key="5">
    <source>
        <dbReference type="ARBA" id="ARBA00023163"/>
    </source>
</evidence>
<evidence type="ECO:0000256" key="1">
    <source>
        <dbReference type="ARBA" id="ARBA00008724"/>
    </source>
</evidence>
<dbReference type="InterPro" id="IPR002876">
    <property type="entry name" value="Transcrip_reg_TACO1-like"/>
</dbReference>
<accession>A0A1Z4VPE1</accession>
<dbReference type="NCBIfam" id="NF009044">
    <property type="entry name" value="PRK12378.1"/>
    <property type="match status" value="1"/>
</dbReference>
<dbReference type="GO" id="GO:0005829">
    <property type="term" value="C:cytosol"/>
    <property type="evidence" value="ECO:0007669"/>
    <property type="project" value="TreeGrafter"/>
</dbReference>
<dbReference type="InterPro" id="IPR029072">
    <property type="entry name" value="YebC-like"/>
</dbReference>
<dbReference type="AlphaFoldDB" id="A0A1Z4VPE1"/>
<evidence type="ECO:0000256" key="3">
    <source>
        <dbReference type="ARBA" id="ARBA00023015"/>
    </source>
</evidence>
<feature type="domain" description="TACO1/YebC-like N-terminal" evidence="9">
    <location>
        <begin position="5"/>
        <end position="77"/>
    </location>
</feature>
<proteinExistence type="inferred from homology"/>
<dbReference type="NCBIfam" id="NF001030">
    <property type="entry name" value="PRK00110.1"/>
    <property type="match status" value="1"/>
</dbReference>
<dbReference type="FunFam" id="3.30.70.980:FF:000002">
    <property type="entry name" value="Probable transcriptional regulatory protein YebC"/>
    <property type="match status" value="1"/>
</dbReference>